<proteinExistence type="predicted"/>
<keyword evidence="2" id="KW-0472">Membrane</keyword>
<gene>
    <name evidence="3" type="ORF">ACFQVC_16430</name>
</gene>
<evidence type="ECO:0000256" key="2">
    <source>
        <dbReference type="SAM" id="Phobius"/>
    </source>
</evidence>
<dbReference type="Proteomes" id="UP001596523">
    <property type="component" value="Unassembled WGS sequence"/>
</dbReference>
<protein>
    <submittedName>
        <fullName evidence="3">Uncharacterized protein</fullName>
    </submittedName>
</protein>
<name>A0ABW2JK98_9ACTN</name>
<comment type="caution">
    <text evidence="3">The sequence shown here is derived from an EMBL/GenBank/DDBJ whole genome shotgun (WGS) entry which is preliminary data.</text>
</comment>
<reference evidence="4" key="1">
    <citation type="journal article" date="2019" name="Int. J. Syst. Evol. Microbiol.">
        <title>The Global Catalogue of Microorganisms (GCM) 10K type strain sequencing project: providing services to taxonomists for standard genome sequencing and annotation.</title>
        <authorList>
            <consortium name="The Broad Institute Genomics Platform"/>
            <consortium name="The Broad Institute Genome Sequencing Center for Infectious Disease"/>
            <person name="Wu L."/>
            <person name="Ma J."/>
        </authorList>
    </citation>
    <scope>NUCLEOTIDE SEQUENCE [LARGE SCALE GENOMIC DNA]</scope>
    <source>
        <strain evidence="4">SYNS20</strain>
    </source>
</reference>
<dbReference type="RefSeq" id="WP_381831170.1">
    <property type="nucleotide sequence ID" value="NZ_JBHTCF010000006.1"/>
</dbReference>
<evidence type="ECO:0000256" key="1">
    <source>
        <dbReference type="SAM" id="Coils"/>
    </source>
</evidence>
<keyword evidence="2" id="KW-0812">Transmembrane</keyword>
<keyword evidence="4" id="KW-1185">Reference proteome</keyword>
<feature type="coiled-coil region" evidence="1">
    <location>
        <begin position="101"/>
        <end position="128"/>
    </location>
</feature>
<organism evidence="3 4">
    <name type="scientific">Streptomyces monticola</name>
    <dbReference type="NCBI Taxonomy" id="2666263"/>
    <lineage>
        <taxon>Bacteria</taxon>
        <taxon>Bacillati</taxon>
        <taxon>Actinomycetota</taxon>
        <taxon>Actinomycetes</taxon>
        <taxon>Kitasatosporales</taxon>
        <taxon>Streptomycetaceae</taxon>
        <taxon>Streptomyces</taxon>
    </lineage>
</organism>
<feature type="transmembrane region" description="Helical" evidence="2">
    <location>
        <begin position="6"/>
        <end position="26"/>
    </location>
</feature>
<dbReference type="EMBL" id="JBHTCF010000006">
    <property type="protein sequence ID" value="MFC7305800.1"/>
    <property type="molecule type" value="Genomic_DNA"/>
</dbReference>
<keyword evidence="1" id="KW-0175">Coiled coil</keyword>
<sequence>MDIGTLIGTGLGAVVGVGSTLMADRVRWKRDRAARREDLKRELYGEYLAALTRTRNQLKDLVKARNFTPDERAHQAGELYREGGAYELRYQMSITAPEQVVKRSDDALRKLRDVRDRLQEQVTDSELDTEFTRLIKSVKSLRDAMRADLGADS</sequence>
<accession>A0ABW2JK98</accession>
<keyword evidence="2" id="KW-1133">Transmembrane helix</keyword>
<evidence type="ECO:0000313" key="3">
    <source>
        <dbReference type="EMBL" id="MFC7305800.1"/>
    </source>
</evidence>
<evidence type="ECO:0000313" key="4">
    <source>
        <dbReference type="Proteomes" id="UP001596523"/>
    </source>
</evidence>